<evidence type="ECO:0000259" key="8">
    <source>
        <dbReference type="Pfam" id="PF00720"/>
    </source>
</evidence>
<dbReference type="PROSITE" id="PS51257">
    <property type="entry name" value="PROKAR_LIPOPROTEIN"/>
    <property type="match status" value="1"/>
</dbReference>
<dbReference type="Pfam" id="PF00720">
    <property type="entry name" value="SSI"/>
    <property type="match status" value="1"/>
</dbReference>
<dbReference type="InterPro" id="IPR023549">
    <property type="entry name" value="Subtilisin_inhibitor"/>
</dbReference>
<dbReference type="AlphaFoldDB" id="A0A543CKJ9"/>
<feature type="compositionally biased region" description="Pro residues" evidence="7">
    <location>
        <begin position="53"/>
        <end position="68"/>
    </location>
</feature>
<evidence type="ECO:0000256" key="5">
    <source>
        <dbReference type="ARBA" id="ARBA00022900"/>
    </source>
</evidence>
<evidence type="ECO:0000256" key="2">
    <source>
        <dbReference type="ARBA" id="ARBA00010472"/>
    </source>
</evidence>
<comment type="subcellular location">
    <subcellularLocation>
        <location evidence="1">Secreted</location>
    </subcellularLocation>
</comment>
<organism evidence="9 10">
    <name type="scientific">Actinoallomurus bryophytorum</name>
    <dbReference type="NCBI Taxonomy" id="1490222"/>
    <lineage>
        <taxon>Bacteria</taxon>
        <taxon>Bacillati</taxon>
        <taxon>Actinomycetota</taxon>
        <taxon>Actinomycetes</taxon>
        <taxon>Streptosporangiales</taxon>
        <taxon>Thermomonosporaceae</taxon>
        <taxon>Actinoallomurus</taxon>
    </lineage>
</organism>
<proteinExistence type="inferred from homology"/>
<feature type="compositionally biased region" description="Low complexity" evidence="7">
    <location>
        <begin position="35"/>
        <end position="52"/>
    </location>
</feature>
<dbReference type="InterPro" id="IPR036819">
    <property type="entry name" value="Subtilisin_inhibitor-like_sf"/>
</dbReference>
<feature type="domain" description="Subtilisin inhibitor" evidence="8">
    <location>
        <begin position="77"/>
        <end position="157"/>
    </location>
</feature>
<dbReference type="Proteomes" id="UP000316096">
    <property type="component" value="Unassembled WGS sequence"/>
</dbReference>
<evidence type="ECO:0000256" key="1">
    <source>
        <dbReference type="ARBA" id="ARBA00004613"/>
    </source>
</evidence>
<protein>
    <submittedName>
        <fullName evidence="9">Subtilisin inhibitor-like</fullName>
    </submittedName>
</protein>
<accession>A0A543CKJ9</accession>
<evidence type="ECO:0000256" key="7">
    <source>
        <dbReference type="SAM" id="MobiDB-lite"/>
    </source>
</evidence>
<dbReference type="OrthoDB" id="3427327at2"/>
<keyword evidence="6" id="KW-1015">Disulfide bond</keyword>
<name>A0A543CKJ9_9ACTN</name>
<evidence type="ECO:0000256" key="4">
    <source>
        <dbReference type="ARBA" id="ARBA00022690"/>
    </source>
</evidence>
<dbReference type="SUPFAM" id="SSF55399">
    <property type="entry name" value="Subtilisin inhibitor"/>
    <property type="match status" value="1"/>
</dbReference>
<dbReference type="GO" id="GO:0004867">
    <property type="term" value="F:serine-type endopeptidase inhibitor activity"/>
    <property type="evidence" value="ECO:0007669"/>
    <property type="project" value="UniProtKB-KW"/>
</dbReference>
<dbReference type="GO" id="GO:0005576">
    <property type="term" value="C:extracellular region"/>
    <property type="evidence" value="ECO:0007669"/>
    <property type="project" value="UniProtKB-SubCell"/>
</dbReference>
<reference evidence="9 10" key="1">
    <citation type="submission" date="2019-06" db="EMBL/GenBank/DDBJ databases">
        <title>Sequencing the genomes of 1000 actinobacteria strains.</title>
        <authorList>
            <person name="Klenk H.-P."/>
        </authorList>
    </citation>
    <scope>NUCLEOTIDE SEQUENCE [LARGE SCALE GENOMIC DNA]</scope>
    <source>
        <strain evidence="9 10">DSM 102200</strain>
    </source>
</reference>
<comment type="caution">
    <text evidence="9">The sequence shown here is derived from an EMBL/GenBank/DDBJ whole genome shotgun (WGS) entry which is preliminary data.</text>
</comment>
<evidence type="ECO:0000313" key="10">
    <source>
        <dbReference type="Proteomes" id="UP000316096"/>
    </source>
</evidence>
<keyword evidence="5" id="KW-0722">Serine protease inhibitor</keyword>
<feature type="region of interest" description="Disordered" evidence="7">
    <location>
        <begin position="30"/>
        <end position="75"/>
    </location>
</feature>
<evidence type="ECO:0000313" key="9">
    <source>
        <dbReference type="EMBL" id="TQL97638.1"/>
    </source>
</evidence>
<comment type="similarity">
    <text evidence="2">Belongs to the protease inhibitor I16 (SSI) family.</text>
</comment>
<keyword evidence="3" id="KW-0964">Secreted</keyword>
<dbReference type="Gene3D" id="3.30.350.10">
    <property type="entry name" value="Subtilisin inhibitor-like"/>
    <property type="match status" value="1"/>
</dbReference>
<keyword evidence="10" id="KW-1185">Reference proteome</keyword>
<evidence type="ECO:0000256" key="3">
    <source>
        <dbReference type="ARBA" id="ARBA00022525"/>
    </source>
</evidence>
<gene>
    <name evidence="9" type="ORF">FB559_3236</name>
</gene>
<dbReference type="EMBL" id="VFOZ01000001">
    <property type="protein sequence ID" value="TQL97638.1"/>
    <property type="molecule type" value="Genomic_DNA"/>
</dbReference>
<evidence type="ECO:0000256" key="6">
    <source>
        <dbReference type="ARBA" id="ARBA00023157"/>
    </source>
</evidence>
<sequence length="187" mass="18946">MRQSLSRLGRTAIVVPGILTALTLAGCKDDQGTRAGQPSDQASPPASSTTPGSPSPAPGSASPAPPSGSQPGTDTTKLTITVKMAPKAQTIKRTLKCDPPGGDAPDAASACAALTKVAAVKSGDPFAPTPPGQMCTQIYGGPQTATIKGTWHGRPVDATFGRKNGCEVKRWNDLAALFGPLAHTPTH</sequence>
<keyword evidence="4" id="KW-0646">Protease inhibitor</keyword>